<dbReference type="NCBIfam" id="TIGR01414">
    <property type="entry name" value="autotrans_barl"/>
    <property type="match status" value="1"/>
</dbReference>
<protein>
    <submittedName>
        <fullName evidence="2">Autotransporter outer membrane beta-barrel domain-containing protein</fullName>
    </submittedName>
</protein>
<dbReference type="PROSITE" id="PS51208">
    <property type="entry name" value="AUTOTRANSPORTER"/>
    <property type="match status" value="1"/>
</dbReference>
<organism evidence="2 3">
    <name type="scientific">Lysobacter arvi</name>
    <dbReference type="NCBI Taxonomy" id="3038776"/>
    <lineage>
        <taxon>Bacteria</taxon>
        <taxon>Pseudomonadati</taxon>
        <taxon>Pseudomonadota</taxon>
        <taxon>Gammaproteobacteria</taxon>
        <taxon>Lysobacterales</taxon>
        <taxon>Lysobacteraceae</taxon>
        <taxon>Lysobacter</taxon>
    </lineage>
</organism>
<dbReference type="EMBL" id="JARUHG010000005">
    <property type="protein sequence ID" value="MDR0184266.1"/>
    <property type="molecule type" value="Genomic_DNA"/>
</dbReference>
<proteinExistence type="predicted"/>
<dbReference type="SUPFAM" id="SSF103515">
    <property type="entry name" value="Autotransporter"/>
    <property type="match status" value="1"/>
</dbReference>
<dbReference type="InterPro" id="IPR036709">
    <property type="entry name" value="Autotransporte_beta_dom_sf"/>
</dbReference>
<gene>
    <name evidence="2" type="ORF">P8609_14975</name>
</gene>
<dbReference type="Pfam" id="PF03797">
    <property type="entry name" value="Autotransporter"/>
    <property type="match status" value="1"/>
</dbReference>
<feature type="domain" description="Autotransporter" evidence="1">
    <location>
        <begin position="1"/>
        <end position="172"/>
    </location>
</feature>
<dbReference type="Proteomes" id="UP001233535">
    <property type="component" value="Unassembled WGS sequence"/>
</dbReference>
<evidence type="ECO:0000313" key="3">
    <source>
        <dbReference type="Proteomes" id="UP001233535"/>
    </source>
</evidence>
<dbReference type="InterPro" id="IPR005546">
    <property type="entry name" value="Autotransporte_beta"/>
</dbReference>
<reference evidence="2 3" key="1">
    <citation type="submission" date="2023-04" db="EMBL/GenBank/DDBJ databases">
        <title>Lysobacter sp. strain UC isolated from soil sample.</title>
        <authorList>
            <person name="Choksket S."/>
            <person name="Harshvardhan F."/>
            <person name="Rana R."/>
            <person name="Patil P.B."/>
            <person name="Korpole S."/>
        </authorList>
    </citation>
    <scope>NUCLEOTIDE SEQUENCE [LARGE SCALE GENOMIC DNA]</scope>
    <source>
        <strain evidence="2 3">UC</strain>
    </source>
</reference>
<name>A0ABU1CH32_9GAMM</name>
<dbReference type="InterPro" id="IPR006315">
    <property type="entry name" value="OM_autotransptr_brl_dom"/>
</dbReference>
<evidence type="ECO:0000259" key="1">
    <source>
        <dbReference type="PROSITE" id="PS51208"/>
    </source>
</evidence>
<accession>A0ABU1CH32</accession>
<sequence length="172" mass="18412">MRTADGFDERLVGNSLTLNTRAGWSHGLSNGWTLEPQVQVIATQVHWQDTVDGAGRELAIEDDTVTTARAGLRVEKAFDTAGGSSLRPWATLAVENTFGENVTSVEVTATGPNATAQWLPNHDRGMAATLDVGMEATISEKVSVFGVVSLGQDLDGTDYEHRAANLGVCVRW</sequence>
<keyword evidence="3" id="KW-1185">Reference proteome</keyword>
<dbReference type="RefSeq" id="WP_309263390.1">
    <property type="nucleotide sequence ID" value="NZ_JARUHG010000005.1"/>
</dbReference>
<evidence type="ECO:0000313" key="2">
    <source>
        <dbReference type="EMBL" id="MDR0184266.1"/>
    </source>
</evidence>
<comment type="caution">
    <text evidence="2">The sequence shown here is derived from an EMBL/GenBank/DDBJ whole genome shotgun (WGS) entry which is preliminary data.</text>
</comment>
<dbReference type="Gene3D" id="2.40.128.130">
    <property type="entry name" value="Autotransporter beta-domain"/>
    <property type="match status" value="1"/>
</dbReference>